<dbReference type="InterPro" id="IPR009057">
    <property type="entry name" value="Homeodomain-like_sf"/>
</dbReference>
<dbReference type="EMBL" id="DVOT01000133">
    <property type="protein sequence ID" value="HIV27759.1"/>
    <property type="molecule type" value="Genomic_DNA"/>
</dbReference>
<dbReference type="SMART" id="SM00342">
    <property type="entry name" value="HTH_ARAC"/>
    <property type="match status" value="1"/>
</dbReference>
<dbReference type="AlphaFoldDB" id="A0A9D1TCA8"/>
<evidence type="ECO:0000313" key="7">
    <source>
        <dbReference type="EMBL" id="HIV27759.1"/>
    </source>
</evidence>
<evidence type="ECO:0000259" key="6">
    <source>
        <dbReference type="PROSITE" id="PS01124"/>
    </source>
</evidence>
<keyword evidence="5" id="KW-0812">Transmembrane</keyword>
<keyword evidence="5" id="KW-1133">Transmembrane helix</keyword>
<keyword evidence="2" id="KW-0238">DNA-binding</keyword>
<dbReference type="Proteomes" id="UP000886884">
    <property type="component" value="Unassembled WGS sequence"/>
</dbReference>
<evidence type="ECO:0000256" key="2">
    <source>
        <dbReference type="ARBA" id="ARBA00023125"/>
    </source>
</evidence>
<dbReference type="PANTHER" id="PTHR43280">
    <property type="entry name" value="ARAC-FAMILY TRANSCRIPTIONAL REGULATOR"/>
    <property type="match status" value="1"/>
</dbReference>
<feature type="transmembrane region" description="Helical" evidence="5">
    <location>
        <begin position="258"/>
        <end position="284"/>
    </location>
</feature>
<dbReference type="Gene3D" id="1.10.10.60">
    <property type="entry name" value="Homeodomain-like"/>
    <property type="match status" value="2"/>
</dbReference>
<evidence type="ECO:0000256" key="1">
    <source>
        <dbReference type="ARBA" id="ARBA00023015"/>
    </source>
</evidence>
<dbReference type="SUPFAM" id="SSF46689">
    <property type="entry name" value="Homeodomain-like"/>
    <property type="match status" value="1"/>
</dbReference>
<accession>A0A9D1TCA8</accession>
<keyword evidence="1" id="KW-0805">Transcription regulation</keyword>
<dbReference type="GO" id="GO:0003700">
    <property type="term" value="F:DNA-binding transcription factor activity"/>
    <property type="evidence" value="ECO:0007669"/>
    <property type="project" value="InterPro"/>
</dbReference>
<reference evidence="7" key="1">
    <citation type="submission" date="2020-10" db="EMBL/GenBank/DDBJ databases">
        <authorList>
            <person name="Gilroy R."/>
        </authorList>
    </citation>
    <scope>NUCLEOTIDE SEQUENCE</scope>
    <source>
        <strain evidence="7">CHK183-6373</strain>
    </source>
</reference>
<keyword evidence="5" id="KW-0472">Membrane</keyword>
<gene>
    <name evidence="7" type="ORF">IAA64_07315</name>
</gene>
<sequence>MGKHWNRRSKRIYLVVFCCLAFLAGSVLVFAGHKNIEQERISWERMLTEEAESAFNHIEQQISAGIQSCNSVFLSRWYSHFRNVAGVYAAEFEDGLKRMEIISDLNSRCAALPVVTNIVIATPALDTVISRDGWFTLDLWNQVYASTPIDASGGDTVAPTMQTTDEDTFAIALQDPTSRRDKSAIFLLISRKEAQEMVVEALSEQATEVRLLYAGQEVFAYGARGEGNVARECHATGMNLVLEAAFWSYAQAGLPSALFAYGILFLALLLGAILLAFPLTIVIVRPLNEMILRFGGASDDLDAPFRFIYAYVDAFARKHERLNQENDSLRESRERILALMHNEIFLGMLTNPEYDFEAEYVRIGFPWVAQEKPFLLAVCQEQRDLPHFDLPGALGCAQAPMDGQIYLLYWFAEEGQAQEAREELCDCLAQAGRFHAISPVQSDARALHGAYSALREELAKQRRQYLELPVALQAKLVTGIRAGKREESGLLLAEALERYNPMAVLHLLLRVADECEFDLGVDMAYFAGLREDERRERLGPLLEASVKALCQYFADERRSMNNGEGKEICEFIRENYCSEDMSVNLLAGRFNMHRTLVSKLVKAETGETFSNYLSRLRMERAAELLRAGNCTAAYVGEQVGIPNYPTFKRTFIRHYGCAPREWAAENRNS</sequence>
<dbReference type="InterPro" id="IPR018060">
    <property type="entry name" value="HTH_AraC"/>
</dbReference>
<evidence type="ECO:0000256" key="5">
    <source>
        <dbReference type="SAM" id="Phobius"/>
    </source>
</evidence>
<reference evidence="7" key="2">
    <citation type="journal article" date="2021" name="PeerJ">
        <title>Extensive microbial diversity within the chicken gut microbiome revealed by metagenomics and culture.</title>
        <authorList>
            <person name="Gilroy R."/>
            <person name="Ravi A."/>
            <person name="Getino M."/>
            <person name="Pursley I."/>
            <person name="Horton D.L."/>
            <person name="Alikhan N.F."/>
            <person name="Baker D."/>
            <person name="Gharbi K."/>
            <person name="Hall N."/>
            <person name="Watson M."/>
            <person name="Adriaenssens E.M."/>
            <person name="Foster-Nyarko E."/>
            <person name="Jarju S."/>
            <person name="Secka A."/>
            <person name="Antonio M."/>
            <person name="Oren A."/>
            <person name="Chaudhuri R.R."/>
            <person name="La Ragione R."/>
            <person name="Hildebrand F."/>
            <person name="Pallen M.J."/>
        </authorList>
    </citation>
    <scope>NUCLEOTIDE SEQUENCE</scope>
    <source>
        <strain evidence="7">CHK183-6373</strain>
    </source>
</reference>
<organism evidence="7 8">
    <name type="scientific">Candidatus Ornithocaccomicrobium faecavium</name>
    <dbReference type="NCBI Taxonomy" id="2840890"/>
    <lineage>
        <taxon>Bacteria</taxon>
        <taxon>Bacillati</taxon>
        <taxon>Bacillota</taxon>
        <taxon>Clostridia</taxon>
        <taxon>Candidatus Ornithocaccomicrobium</taxon>
    </lineage>
</organism>
<name>A0A9D1TCA8_9FIRM</name>
<dbReference type="Pfam" id="PF12833">
    <property type="entry name" value="HTH_18"/>
    <property type="match status" value="1"/>
</dbReference>
<dbReference type="PANTHER" id="PTHR43280:SF2">
    <property type="entry name" value="HTH-TYPE TRANSCRIPTIONAL REGULATOR EXSA"/>
    <property type="match status" value="1"/>
</dbReference>
<feature type="coiled-coil region" evidence="4">
    <location>
        <begin position="312"/>
        <end position="339"/>
    </location>
</feature>
<feature type="domain" description="HTH araC/xylS-type" evidence="6">
    <location>
        <begin position="566"/>
        <end position="665"/>
    </location>
</feature>
<dbReference type="GO" id="GO:0043565">
    <property type="term" value="F:sequence-specific DNA binding"/>
    <property type="evidence" value="ECO:0007669"/>
    <property type="project" value="InterPro"/>
</dbReference>
<protein>
    <submittedName>
        <fullName evidence="7">Helix-turn-helix transcriptional regulator</fullName>
    </submittedName>
</protein>
<comment type="caution">
    <text evidence="7">The sequence shown here is derived from an EMBL/GenBank/DDBJ whole genome shotgun (WGS) entry which is preliminary data.</text>
</comment>
<evidence type="ECO:0000256" key="4">
    <source>
        <dbReference type="SAM" id="Coils"/>
    </source>
</evidence>
<proteinExistence type="predicted"/>
<dbReference type="PROSITE" id="PS01124">
    <property type="entry name" value="HTH_ARAC_FAMILY_2"/>
    <property type="match status" value="1"/>
</dbReference>
<evidence type="ECO:0000256" key="3">
    <source>
        <dbReference type="ARBA" id="ARBA00023163"/>
    </source>
</evidence>
<keyword evidence="3" id="KW-0804">Transcription</keyword>
<evidence type="ECO:0000313" key="8">
    <source>
        <dbReference type="Proteomes" id="UP000886884"/>
    </source>
</evidence>
<keyword evidence="4" id="KW-0175">Coiled coil</keyword>